<reference evidence="2" key="2">
    <citation type="submission" date="2021-02" db="EMBL/GenBank/DDBJ databases">
        <authorList>
            <person name="Han P."/>
        </authorList>
    </citation>
    <scope>NUCLEOTIDE SEQUENCE</scope>
    <source>
        <strain evidence="2">Nitrosomonas nitrosa 18-3D</strain>
    </source>
</reference>
<reference evidence="3 4" key="1">
    <citation type="submission" date="2016-10" db="EMBL/GenBank/DDBJ databases">
        <authorList>
            <person name="de Groot N.N."/>
        </authorList>
    </citation>
    <scope>NUCLEOTIDE SEQUENCE [LARGE SCALE GENOMIC DNA]</scope>
    <source>
        <strain evidence="3 4">Nm146</strain>
    </source>
</reference>
<dbReference type="EMBL" id="FOUF01000005">
    <property type="protein sequence ID" value="SFM05360.1"/>
    <property type="molecule type" value="Genomic_DNA"/>
</dbReference>
<keyword evidence="1" id="KW-0472">Membrane</keyword>
<dbReference type="Proteomes" id="UP000199561">
    <property type="component" value="Unassembled WGS sequence"/>
</dbReference>
<protein>
    <submittedName>
        <fullName evidence="2">Lipase</fullName>
    </submittedName>
</protein>
<dbReference type="InterPro" id="IPR025498">
    <property type="entry name" value="DUF4389"/>
</dbReference>
<dbReference type="RefSeq" id="WP_090666671.1">
    <property type="nucleotide sequence ID" value="NZ_CAJNAP010000007.1"/>
</dbReference>
<proteinExistence type="predicted"/>
<feature type="transmembrane region" description="Helical" evidence="1">
    <location>
        <begin position="20"/>
        <end position="44"/>
    </location>
</feature>
<dbReference type="EMBL" id="CAJNAP010000007">
    <property type="protein sequence ID" value="CAE6496987.1"/>
    <property type="molecule type" value="Genomic_DNA"/>
</dbReference>
<dbReference type="AlphaFoldDB" id="A0A1I4MQK2"/>
<accession>A0A1I4MQK2</accession>
<gene>
    <name evidence="2" type="ORF">NMYAN_150039</name>
    <name evidence="3" type="ORF">SAMN05421880_10543</name>
</gene>
<evidence type="ECO:0000313" key="4">
    <source>
        <dbReference type="Proteomes" id="UP000199561"/>
    </source>
</evidence>
<name>A0A1I4MQK2_9PROT</name>
<evidence type="ECO:0000313" key="3">
    <source>
        <dbReference type="EMBL" id="SFM05360.1"/>
    </source>
</evidence>
<keyword evidence="4" id="KW-1185">Reference proteome</keyword>
<keyword evidence="1" id="KW-0812">Transmembrane</keyword>
<dbReference type="OrthoDB" id="5766995at2"/>
<organism evidence="3 4">
    <name type="scientific">Nitrosomonas nitrosa</name>
    <dbReference type="NCBI Taxonomy" id="52442"/>
    <lineage>
        <taxon>Bacteria</taxon>
        <taxon>Pseudomonadati</taxon>
        <taxon>Pseudomonadota</taxon>
        <taxon>Betaproteobacteria</taxon>
        <taxon>Nitrosomonadales</taxon>
        <taxon>Nitrosomonadaceae</taxon>
        <taxon>Nitrosomonas</taxon>
    </lineage>
</organism>
<keyword evidence="1" id="KW-1133">Transmembrane helix</keyword>
<dbReference type="Proteomes" id="UP000601736">
    <property type="component" value="Unassembled WGS sequence"/>
</dbReference>
<dbReference type="Pfam" id="PF14333">
    <property type="entry name" value="DUF4389"/>
    <property type="match status" value="1"/>
</dbReference>
<dbReference type="STRING" id="52442.SAMN05421880_10543"/>
<evidence type="ECO:0000313" key="2">
    <source>
        <dbReference type="EMBL" id="CAE6496987.1"/>
    </source>
</evidence>
<evidence type="ECO:0000256" key="1">
    <source>
        <dbReference type="SAM" id="Phobius"/>
    </source>
</evidence>
<sequence>MKEEIKQRLQKTETWMRVLYMVFFVFVYGLTKFLIILVMLFQLFSMVLSGSTNSQLLKFSQNLAAYVFQIITFLTFNSEQRPFPFSAWPSDTSDPGEQGQ</sequence>